<evidence type="ECO:0000313" key="1">
    <source>
        <dbReference type="EMBL" id="MBE6269905.1"/>
    </source>
</evidence>
<sequence>MALSFPVFMGGVMSCSDDDGYSAVDNQVPTITLPSERIQTEAGRQFTIEGTIKDADGIKSVNLKSEGMMLDKTINLLELYDELQTEYALKYTYQRDYTKDWTDASSFPVLITVEDVVGNKQTATVTVTADGDFTLPNFTVAPSEEVTVLVGPNPKFKLNCSVSDNKVLKSIHVVSNDLKIDETIETGNVSTFDLTKAYQLPANVTGSYDMTVTVFDTFDNETSVATNIVVSEMPDFEKMYLADVETAAELSSDVFGVPMLIDHTGEFEYTAHYYNQKAGTKVRFIPQMTDFEPICFGPDAENADLLANNPDAAQGIVLDKVAYYEIKLNTKTGKYSVNTYTPAAQTVKLHGKDYTYPLTLNGTTTFDFGDGSGDQPAQICLAGAGLPDGAGNWTTNQNAGAYILNQDAKNPYLLYREGTYEAGTQIEFTISATHWWGWWPEPFWRFDGSDANEKNTLNGGDNMKKMTVPATGKYRFEFDYHLLRSRLYPVK</sequence>
<gene>
    <name evidence="1" type="ORF">E7101_03035</name>
</gene>
<name>A0A9D5NYJ9_XYLRU</name>
<comment type="caution">
    <text evidence="1">The sequence shown here is derived from an EMBL/GenBank/DDBJ whole genome shotgun (WGS) entry which is preliminary data.</text>
</comment>
<evidence type="ECO:0000313" key="2">
    <source>
        <dbReference type="Proteomes" id="UP000806522"/>
    </source>
</evidence>
<dbReference type="EMBL" id="SUYC01000002">
    <property type="protein sequence ID" value="MBE6269905.1"/>
    <property type="molecule type" value="Genomic_DNA"/>
</dbReference>
<accession>A0A9D5NYJ9</accession>
<protein>
    <submittedName>
        <fullName evidence="1">Uncharacterized protein</fullName>
    </submittedName>
</protein>
<reference evidence="1" key="1">
    <citation type="submission" date="2019-04" db="EMBL/GenBank/DDBJ databases">
        <title>Evolution of Biomass-Degrading Anaerobic Consortia Revealed by Metagenomics.</title>
        <authorList>
            <person name="Peng X."/>
        </authorList>
    </citation>
    <scope>NUCLEOTIDE SEQUENCE</scope>
    <source>
        <strain evidence="1">SIG140</strain>
    </source>
</reference>
<proteinExistence type="predicted"/>
<dbReference type="Proteomes" id="UP000806522">
    <property type="component" value="Unassembled WGS sequence"/>
</dbReference>
<organism evidence="1 2">
    <name type="scientific">Xylanibacter ruminicola</name>
    <name type="common">Prevotella ruminicola</name>
    <dbReference type="NCBI Taxonomy" id="839"/>
    <lineage>
        <taxon>Bacteria</taxon>
        <taxon>Pseudomonadati</taxon>
        <taxon>Bacteroidota</taxon>
        <taxon>Bacteroidia</taxon>
        <taxon>Bacteroidales</taxon>
        <taxon>Prevotellaceae</taxon>
        <taxon>Xylanibacter</taxon>
    </lineage>
</organism>
<dbReference type="AlphaFoldDB" id="A0A9D5NYJ9"/>